<accession>A0A382YJ88</accession>
<evidence type="ECO:0000313" key="2">
    <source>
        <dbReference type="EMBL" id="SVD82915.1"/>
    </source>
</evidence>
<feature type="transmembrane region" description="Helical" evidence="1">
    <location>
        <begin position="12"/>
        <end position="31"/>
    </location>
</feature>
<sequence length="206" mass="24259">MVIKQETMIKTILIAIVFVFLCFSFIIFTYSDDISNKLTYNLNRNLDIDWGNDHPKFIKQNLNVDLLGMSISWDYFNIDTPTYQGAHILNAISNIKSYGCISNIRLSLKIIIDINCNEIRVNLKQNRWIKYKGLNISSTFFFVERVFHDFYDKQGFYEVNIDTDNLYINNTNQGKYIIKYTFQDEDNLIININKNDITIKKQDEGL</sequence>
<dbReference type="AlphaFoldDB" id="A0A382YJ88"/>
<feature type="non-terminal residue" evidence="2">
    <location>
        <position position="206"/>
    </location>
</feature>
<proteinExistence type="predicted"/>
<keyword evidence="1" id="KW-0812">Transmembrane</keyword>
<dbReference type="EMBL" id="UINC01175995">
    <property type="protein sequence ID" value="SVD82915.1"/>
    <property type="molecule type" value="Genomic_DNA"/>
</dbReference>
<organism evidence="2">
    <name type="scientific">marine metagenome</name>
    <dbReference type="NCBI Taxonomy" id="408172"/>
    <lineage>
        <taxon>unclassified sequences</taxon>
        <taxon>metagenomes</taxon>
        <taxon>ecological metagenomes</taxon>
    </lineage>
</organism>
<keyword evidence="1" id="KW-0472">Membrane</keyword>
<protein>
    <submittedName>
        <fullName evidence="2">Uncharacterized protein</fullName>
    </submittedName>
</protein>
<name>A0A382YJ88_9ZZZZ</name>
<evidence type="ECO:0000256" key="1">
    <source>
        <dbReference type="SAM" id="Phobius"/>
    </source>
</evidence>
<reference evidence="2" key="1">
    <citation type="submission" date="2018-05" db="EMBL/GenBank/DDBJ databases">
        <authorList>
            <person name="Lanie J.A."/>
            <person name="Ng W.-L."/>
            <person name="Kazmierczak K.M."/>
            <person name="Andrzejewski T.M."/>
            <person name="Davidsen T.M."/>
            <person name="Wayne K.J."/>
            <person name="Tettelin H."/>
            <person name="Glass J.I."/>
            <person name="Rusch D."/>
            <person name="Podicherti R."/>
            <person name="Tsui H.-C.T."/>
            <person name="Winkler M.E."/>
        </authorList>
    </citation>
    <scope>NUCLEOTIDE SEQUENCE</scope>
</reference>
<gene>
    <name evidence="2" type="ORF">METZ01_LOCUS435769</name>
</gene>
<keyword evidence="1" id="KW-1133">Transmembrane helix</keyword>